<dbReference type="PRINTS" id="PR01438">
    <property type="entry name" value="UNVRSLSTRESS"/>
</dbReference>
<protein>
    <submittedName>
        <fullName evidence="3">Universal stress protein</fullName>
    </submittedName>
</protein>
<evidence type="ECO:0000256" key="1">
    <source>
        <dbReference type="ARBA" id="ARBA00008791"/>
    </source>
</evidence>
<dbReference type="PANTHER" id="PTHR31964">
    <property type="entry name" value="ADENINE NUCLEOTIDE ALPHA HYDROLASES-LIKE SUPERFAMILY PROTEIN"/>
    <property type="match status" value="1"/>
</dbReference>
<comment type="similarity">
    <text evidence="1">Belongs to the universal stress protein A family.</text>
</comment>
<reference evidence="3" key="1">
    <citation type="submission" date="2021-02" db="EMBL/GenBank/DDBJ databases">
        <title>Genome-Resolved Metagenomics of a Microbial Community Performing Photosynthetic Biological Nutrient Removal.</title>
        <authorList>
            <person name="Mcdaniel E.A."/>
        </authorList>
    </citation>
    <scope>NUCLEOTIDE SEQUENCE</scope>
    <source>
        <strain evidence="3">UWPOB_OBS1</strain>
    </source>
</reference>
<dbReference type="Proteomes" id="UP000664277">
    <property type="component" value="Unassembled WGS sequence"/>
</dbReference>
<dbReference type="EMBL" id="JAFLCK010000025">
    <property type="protein sequence ID" value="MBN8661832.1"/>
    <property type="molecule type" value="Genomic_DNA"/>
</dbReference>
<dbReference type="SUPFAM" id="SSF52402">
    <property type="entry name" value="Adenine nucleotide alpha hydrolases-like"/>
    <property type="match status" value="1"/>
</dbReference>
<organism evidence="3 4">
    <name type="scientific">Candidatus Obscuribacter phosphatis</name>
    <dbReference type="NCBI Taxonomy" id="1906157"/>
    <lineage>
        <taxon>Bacteria</taxon>
        <taxon>Bacillati</taxon>
        <taxon>Candidatus Melainabacteria</taxon>
        <taxon>Candidatus Obscuribacterales</taxon>
        <taxon>Candidatus Obscuribacteraceae</taxon>
        <taxon>Candidatus Obscuribacter</taxon>
    </lineage>
</organism>
<dbReference type="InterPro" id="IPR006015">
    <property type="entry name" value="Universal_stress_UspA"/>
</dbReference>
<dbReference type="Gene3D" id="3.40.50.620">
    <property type="entry name" value="HUPs"/>
    <property type="match status" value="1"/>
</dbReference>
<dbReference type="AlphaFoldDB" id="A0A8J7PPC0"/>
<dbReference type="Pfam" id="PF00582">
    <property type="entry name" value="Usp"/>
    <property type="match status" value="1"/>
</dbReference>
<evidence type="ECO:0000313" key="3">
    <source>
        <dbReference type="EMBL" id="MBN8661832.1"/>
    </source>
</evidence>
<name>A0A8J7PPC0_9BACT</name>
<comment type="caution">
    <text evidence="3">The sequence shown here is derived from an EMBL/GenBank/DDBJ whole genome shotgun (WGS) entry which is preliminary data.</text>
</comment>
<dbReference type="PANTHER" id="PTHR31964:SF113">
    <property type="entry name" value="USPA DOMAIN-CONTAINING PROTEIN"/>
    <property type="match status" value="1"/>
</dbReference>
<feature type="domain" description="UspA" evidence="2">
    <location>
        <begin position="2"/>
        <end position="145"/>
    </location>
</feature>
<dbReference type="CDD" id="cd00293">
    <property type="entry name" value="USP-like"/>
    <property type="match status" value="1"/>
</dbReference>
<accession>A0A8J7PPC0</accession>
<gene>
    <name evidence="3" type="ORF">J0M35_15805</name>
</gene>
<sequence>MKVLVAVDGSECSSHAVDALLERLWAKGTEFMVLSVNEPIYYEYAVPTSSAYVEQLNEARLEFKNYLSKLVIGVAGKIKEKLGIDAETRVAEGSIAESIVDEAESWNADLIVMGSHGRKGLQKFILGSVAEKVATHAPCSVEIVKTKLHETK</sequence>
<dbReference type="InterPro" id="IPR006016">
    <property type="entry name" value="UspA"/>
</dbReference>
<dbReference type="InterPro" id="IPR014729">
    <property type="entry name" value="Rossmann-like_a/b/a_fold"/>
</dbReference>
<evidence type="ECO:0000313" key="4">
    <source>
        <dbReference type="Proteomes" id="UP000664277"/>
    </source>
</evidence>
<proteinExistence type="inferred from homology"/>
<evidence type="ECO:0000259" key="2">
    <source>
        <dbReference type="Pfam" id="PF00582"/>
    </source>
</evidence>